<dbReference type="PROSITE" id="PS50075">
    <property type="entry name" value="CARRIER"/>
    <property type="match status" value="1"/>
</dbReference>
<dbReference type="RefSeq" id="WP_157069505.1">
    <property type="nucleotide sequence ID" value="NZ_CP011125.1"/>
</dbReference>
<feature type="domain" description="Carrier" evidence="1">
    <location>
        <begin position="2"/>
        <end position="78"/>
    </location>
</feature>
<keyword evidence="3" id="KW-1185">Reference proteome</keyword>
<evidence type="ECO:0000313" key="2">
    <source>
        <dbReference type="EMBL" id="AKF08723.1"/>
    </source>
</evidence>
<evidence type="ECO:0000313" key="3">
    <source>
        <dbReference type="Proteomes" id="UP000034883"/>
    </source>
</evidence>
<dbReference type="SUPFAM" id="SSF47336">
    <property type="entry name" value="ACP-like"/>
    <property type="match status" value="1"/>
</dbReference>
<organism evidence="2 3">
    <name type="scientific">Sandaracinus amylolyticus</name>
    <dbReference type="NCBI Taxonomy" id="927083"/>
    <lineage>
        <taxon>Bacteria</taxon>
        <taxon>Pseudomonadati</taxon>
        <taxon>Myxococcota</taxon>
        <taxon>Polyangia</taxon>
        <taxon>Polyangiales</taxon>
        <taxon>Sandaracinaceae</taxon>
        <taxon>Sandaracinus</taxon>
    </lineage>
</organism>
<dbReference type="InterPro" id="IPR009081">
    <property type="entry name" value="PP-bd_ACP"/>
</dbReference>
<dbReference type="Proteomes" id="UP000034883">
    <property type="component" value="Chromosome"/>
</dbReference>
<dbReference type="AlphaFoldDB" id="A0A0F6W6K4"/>
<name>A0A0F6W6K4_9BACT</name>
<sequence>MSALPATYPALVAEIAALIEVDASSLAPDDSLLDWGLDSIRLMSLVERIREGGVEVTFADLAEEPTLRGLARRVGVEP</sequence>
<dbReference type="Pfam" id="PF00550">
    <property type="entry name" value="PP-binding"/>
    <property type="match status" value="1"/>
</dbReference>
<dbReference type="InterPro" id="IPR036736">
    <property type="entry name" value="ACP-like_sf"/>
</dbReference>
<protein>
    <recommendedName>
        <fullName evidence="1">Carrier domain-containing protein</fullName>
    </recommendedName>
</protein>
<evidence type="ECO:0000259" key="1">
    <source>
        <dbReference type="PROSITE" id="PS50075"/>
    </source>
</evidence>
<proteinExistence type="predicted"/>
<dbReference type="KEGG" id="samy:DB32_005872"/>
<accession>A0A0F6W6K4</accession>
<reference evidence="2 3" key="1">
    <citation type="submission" date="2015-03" db="EMBL/GenBank/DDBJ databases">
        <title>Genome assembly of Sandaracinus amylolyticus DSM 53668.</title>
        <authorList>
            <person name="Sharma G."/>
            <person name="Subramanian S."/>
        </authorList>
    </citation>
    <scope>NUCLEOTIDE SEQUENCE [LARGE SCALE GENOMIC DNA]</scope>
    <source>
        <strain evidence="2 3">DSM 53668</strain>
    </source>
</reference>
<dbReference type="OrthoDB" id="2455700at2"/>
<dbReference type="EMBL" id="CP011125">
    <property type="protein sequence ID" value="AKF08723.1"/>
    <property type="molecule type" value="Genomic_DNA"/>
</dbReference>
<dbReference type="Gene3D" id="1.10.1200.10">
    <property type="entry name" value="ACP-like"/>
    <property type="match status" value="1"/>
</dbReference>
<dbReference type="STRING" id="927083.DB32_005872"/>
<gene>
    <name evidence="2" type="ORF">DB32_005872</name>
</gene>